<comment type="caution">
    <text evidence="1">The sequence shown here is derived from an EMBL/GenBank/DDBJ whole genome shotgun (WGS) entry which is preliminary data.</text>
</comment>
<keyword evidence="2" id="KW-1185">Reference proteome</keyword>
<evidence type="ECO:0000313" key="1">
    <source>
        <dbReference type="EMBL" id="MFD1152770.1"/>
    </source>
</evidence>
<sequence>AEHLDAHAWRHGVLKCLFTGVPLTVVAGLDRRVDEELRRMVGAFADERRAAGRAVPDDALDLLRSEP</sequence>
<dbReference type="RefSeq" id="WP_380730871.1">
    <property type="nucleotide sequence ID" value="NZ_JBHTLK010000542.1"/>
</dbReference>
<dbReference type="NCBIfam" id="NF035938">
    <property type="entry name" value="EboA_domain"/>
    <property type="match status" value="1"/>
</dbReference>
<feature type="non-terminal residue" evidence="1">
    <location>
        <position position="1"/>
    </location>
</feature>
<dbReference type="Proteomes" id="UP001597168">
    <property type="component" value="Unassembled WGS sequence"/>
</dbReference>
<dbReference type="EMBL" id="JBHTLK010000542">
    <property type="protein sequence ID" value="MFD1152770.1"/>
    <property type="molecule type" value="Genomic_DNA"/>
</dbReference>
<evidence type="ECO:0000313" key="2">
    <source>
        <dbReference type="Proteomes" id="UP001597168"/>
    </source>
</evidence>
<proteinExistence type="predicted"/>
<reference evidence="2" key="1">
    <citation type="journal article" date="2019" name="Int. J. Syst. Evol. Microbiol.">
        <title>The Global Catalogue of Microorganisms (GCM) 10K type strain sequencing project: providing services to taxonomists for standard genome sequencing and annotation.</title>
        <authorList>
            <consortium name="The Broad Institute Genomics Platform"/>
            <consortium name="The Broad Institute Genome Sequencing Center for Infectious Disease"/>
            <person name="Wu L."/>
            <person name="Ma J."/>
        </authorList>
    </citation>
    <scope>NUCLEOTIDE SEQUENCE [LARGE SCALE GENOMIC DNA]</scope>
    <source>
        <strain evidence="2">CCUG 60214</strain>
    </source>
</reference>
<accession>A0ABW3R742</accession>
<gene>
    <name evidence="1" type="ORF">ACFQ3T_37010</name>
</gene>
<name>A0ABW3R742_9PSEU</name>
<organism evidence="1 2">
    <name type="scientific">Saccharothrix hoggarensis</name>
    <dbReference type="NCBI Taxonomy" id="913853"/>
    <lineage>
        <taxon>Bacteria</taxon>
        <taxon>Bacillati</taxon>
        <taxon>Actinomycetota</taxon>
        <taxon>Actinomycetes</taxon>
        <taxon>Pseudonocardiales</taxon>
        <taxon>Pseudonocardiaceae</taxon>
        <taxon>Saccharothrix</taxon>
    </lineage>
</organism>
<protein>
    <submittedName>
        <fullName evidence="1">EboA domain-containing protein</fullName>
    </submittedName>
</protein>
<dbReference type="InterPro" id="IPR047715">
    <property type="entry name" value="EboA_dom"/>
</dbReference>